<proteinExistence type="predicted"/>
<feature type="region of interest" description="Disordered" evidence="1">
    <location>
        <begin position="418"/>
        <end position="437"/>
    </location>
</feature>
<organism evidence="2 3">
    <name type="scientific">Cloeon dipterum</name>
    <dbReference type="NCBI Taxonomy" id="197152"/>
    <lineage>
        <taxon>Eukaryota</taxon>
        <taxon>Metazoa</taxon>
        <taxon>Ecdysozoa</taxon>
        <taxon>Arthropoda</taxon>
        <taxon>Hexapoda</taxon>
        <taxon>Insecta</taxon>
        <taxon>Pterygota</taxon>
        <taxon>Palaeoptera</taxon>
        <taxon>Ephemeroptera</taxon>
        <taxon>Pisciforma</taxon>
        <taxon>Baetidae</taxon>
        <taxon>Cloeon</taxon>
    </lineage>
</organism>
<protein>
    <submittedName>
        <fullName evidence="2">Uncharacterized protein</fullName>
    </submittedName>
</protein>
<feature type="compositionally biased region" description="Acidic residues" evidence="1">
    <location>
        <begin position="421"/>
        <end position="437"/>
    </location>
</feature>
<gene>
    <name evidence="2" type="ORF">CLODIP_2_CD04777</name>
</gene>
<dbReference type="Proteomes" id="UP000494165">
    <property type="component" value="Unassembled WGS sequence"/>
</dbReference>
<feature type="compositionally biased region" description="Polar residues" evidence="1">
    <location>
        <begin position="123"/>
        <end position="139"/>
    </location>
</feature>
<evidence type="ECO:0000313" key="2">
    <source>
        <dbReference type="EMBL" id="CAB3374811.1"/>
    </source>
</evidence>
<reference evidence="2 3" key="1">
    <citation type="submission" date="2020-04" db="EMBL/GenBank/DDBJ databases">
        <authorList>
            <person name="Alioto T."/>
            <person name="Alioto T."/>
            <person name="Gomez Garrido J."/>
        </authorList>
    </citation>
    <scope>NUCLEOTIDE SEQUENCE [LARGE SCALE GENOMIC DNA]</scope>
</reference>
<keyword evidence="3" id="KW-1185">Reference proteome</keyword>
<evidence type="ECO:0000256" key="1">
    <source>
        <dbReference type="SAM" id="MobiDB-lite"/>
    </source>
</evidence>
<accession>A0A8S1D3T5</accession>
<comment type="caution">
    <text evidence="2">The sequence shown here is derived from an EMBL/GenBank/DDBJ whole genome shotgun (WGS) entry which is preliminary data.</text>
</comment>
<feature type="region of interest" description="Disordered" evidence="1">
    <location>
        <begin position="123"/>
        <end position="144"/>
    </location>
</feature>
<sequence>MHNETEYSEQPNFPPNATEKLRMRVAILVLAVAVSAFAKTISVGDVKNWDLITDTSENDTDVSDGSLFGNDNDTSVLEQVQECVSEWLNFLPCLNKCADEEWNKRHPNNETIEATTVAPNVTTTIAPTNSSSRNLATSENPEKDAEVVTDDWLAQTKAECTKACKDTKRAALCLAKCVDDRTYLLRPEISERVKSVLAECKAKVGDMKEFIDCATDLFFAAHREFKPADLNNTIHLCRERCGETDVVVFIFSSCAKTCVHDEFIKLHPEFASIKVPADRNPFPHFQDDDVLDSGLTFEESERPDKKMEGENQVKVKVDSLPKSKGLMTGCEDQCVTSANQESCLLLCQAELILANLRRMSGKSSEIDTRQHFTSKFQFGGVFTEMAEEITSILDGVVFRQQEMMQMLIGCKCAGSTTNVTVEEESEDEDEDEDDEAPVVEDAVTESEVDAFVIETVNKLPGETVTKAPTNTVTLAPVQIVTTPETGVIDPVTEAVVVDPITEAVVVEPDVTVVPAQSVTETLVAETVTETVTTAPAEVVPEVPEEIVTEAVVVVAETSSKVPEESITKVPEPVTEAQTQLVTETVVAETAVTKAPEELVTDSVVATVTETPAQSVTEAPAEAVTKEPVQNVSEGTVTEAEENHKEETSQVPDALMK</sequence>
<dbReference type="EMBL" id="CADEPI010000103">
    <property type="protein sequence ID" value="CAB3374811.1"/>
    <property type="molecule type" value="Genomic_DNA"/>
</dbReference>
<dbReference type="AlphaFoldDB" id="A0A8S1D3T5"/>
<name>A0A8S1D3T5_9INSE</name>
<feature type="region of interest" description="Disordered" evidence="1">
    <location>
        <begin position="611"/>
        <end position="656"/>
    </location>
</feature>
<evidence type="ECO:0000313" key="3">
    <source>
        <dbReference type="Proteomes" id="UP000494165"/>
    </source>
</evidence>